<dbReference type="GO" id="GO:0003677">
    <property type="term" value="F:DNA binding"/>
    <property type="evidence" value="ECO:0007669"/>
    <property type="project" value="UniProtKB-KW"/>
</dbReference>
<organism evidence="9 10">
    <name type="scientific">Phytoactinopolyspora halotolerans</name>
    <dbReference type="NCBI Taxonomy" id="1981512"/>
    <lineage>
        <taxon>Bacteria</taxon>
        <taxon>Bacillati</taxon>
        <taxon>Actinomycetota</taxon>
        <taxon>Actinomycetes</taxon>
        <taxon>Jiangellales</taxon>
        <taxon>Jiangellaceae</taxon>
        <taxon>Phytoactinopolyspora</taxon>
    </lineage>
</organism>
<dbReference type="GO" id="GO:0016987">
    <property type="term" value="F:sigma factor activity"/>
    <property type="evidence" value="ECO:0007669"/>
    <property type="project" value="UniProtKB-KW"/>
</dbReference>
<evidence type="ECO:0000256" key="1">
    <source>
        <dbReference type="ARBA" id="ARBA00010641"/>
    </source>
</evidence>
<keyword evidence="4 6" id="KW-0238">DNA-binding</keyword>
<evidence type="ECO:0000259" key="7">
    <source>
        <dbReference type="Pfam" id="PF04542"/>
    </source>
</evidence>
<dbReference type="PANTHER" id="PTHR43133">
    <property type="entry name" value="RNA POLYMERASE ECF-TYPE SIGMA FACTO"/>
    <property type="match status" value="1"/>
</dbReference>
<dbReference type="PANTHER" id="PTHR43133:SF8">
    <property type="entry name" value="RNA POLYMERASE SIGMA FACTOR HI_1459-RELATED"/>
    <property type="match status" value="1"/>
</dbReference>
<dbReference type="InterPro" id="IPR013249">
    <property type="entry name" value="RNA_pol_sigma70_r4_t2"/>
</dbReference>
<dbReference type="InterPro" id="IPR013324">
    <property type="entry name" value="RNA_pol_sigma_r3/r4-like"/>
</dbReference>
<proteinExistence type="inferred from homology"/>
<keyword evidence="2 6" id="KW-0805">Transcription regulation</keyword>
<evidence type="ECO:0000256" key="5">
    <source>
        <dbReference type="ARBA" id="ARBA00023163"/>
    </source>
</evidence>
<dbReference type="InterPro" id="IPR007627">
    <property type="entry name" value="RNA_pol_sigma70_r2"/>
</dbReference>
<evidence type="ECO:0000313" key="9">
    <source>
        <dbReference type="EMBL" id="NEE02657.1"/>
    </source>
</evidence>
<dbReference type="SUPFAM" id="SSF88946">
    <property type="entry name" value="Sigma2 domain of RNA polymerase sigma factors"/>
    <property type="match status" value="1"/>
</dbReference>
<dbReference type="EMBL" id="JAAGOA010000016">
    <property type="protein sequence ID" value="NEE02657.1"/>
    <property type="molecule type" value="Genomic_DNA"/>
</dbReference>
<keyword evidence="3 6" id="KW-0731">Sigma factor</keyword>
<name>A0A6L9SC43_9ACTN</name>
<dbReference type="InterPro" id="IPR014284">
    <property type="entry name" value="RNA_pol_sigma-70_dom"/>
</dbReference>
<evidence type="ECO:0000256" key="4">
    <source>
        <dbReference type="ARBA" id="ARBA00023125"/>
    </source>
</evidence>
<dbReference type="PROSITE" id="PS01063">
    <property type="entry name" value="SIGMA70_ECF"/>
    <property type="match status" value="1"/>
</dbReference>
<gene>
    <name evidence="9" type="ORF">G1H10_21045</name>
</gene>
<dbReference type="Gene3D" id="1.10.1740.10">
    <property type="match status" value="1"/>
</dbReference>
<dbReference type="NCBIfam" id="TIGR02937">
    <property type="entry name" value="sigma70-ECF"/>
    <property type="match status" value="1"/>
</dbReference>
<dbReference type="InterPro" id="IPR013325">
    <property type="entry name" value="RNA_pol_sigma_r2"/>
</dbReference>
<evidence type="ECO:0000259" key="8">
    <source>
        <dbReference type="Pfam" id="PF08281"/>
    </source>
</evidence>
<dbReference type="SUPFAM" id="SSF88659">
    <property type="entry name" value="Sigma3 and sigma4 domains of RNA polymerase sigma factors"/>
    <property type="match status" value="1"/>
</dbReference>
<dbReference type="InterPro" id="IPR036388">
    <property type="entry name" value="WH-like_DNA-bd_sf"/>
</dbReference>
<comment type="caution">
    <text evidence="9">The sequence shown here is derived from an EMBL/GenBank/DDBJ whole genome shotgun (WGS) entry which is preliminary data.</text>
</comment>
<evidence type="ECO:0000256" key="6">
    <source>
        <dbReference type="RuleBase" id="RU000716"/>
    </source>
</evidence>
<keyword evidence="10" id="KW-1185">Reference proteome</keyword>
<keyword evidence="5 6" id="KW-0804">Transcription</keyword>
<evidence type="ECO:0000256" key="3">
    <source>
        <dbReference type="ARBA" id="ARBA00023082"/>
    </source>
</evidence>
<reference evidence="9 10" key="1">
    <citation type="submission" date="2020-02" db="EMBL/GenBank/DDBJ databases">
        <authorList>
            <person name="Li X.-J."/>
            <person name="Han X.-M."/>
        </authorList>
    </citation>
    <scope>NUCLEOTIDE SEQUENCE [LARGE SCALE GENOMIC DNA]</scope>
    <source>
        <strain evidence="9 10">CCTCC AB 2017055</strain>
    </source>
</reference>
<dbReference type="Pfam" id="PF08281">
    <property type="entry name" value="Sigma70_r4_2"/>
    <property type="match status" value="1"/>
</dbReference>
<feature type="domain" description="RNA polymerase sigma factor 70 region 4 type 2" evidence="8">
    <location>
        <begin position="116"/>
        <end position="166"/>
    </location>
</feature>
<dbReference type="InterPro" id="IPR000838">
    <property type="entry name" value="RNA_pol_sigma70_ECF_CS"/>
</dbReference>
<accession>A0A6L9SC43</accession>
<dbReference type="CDD" id="cd06171">
    <property type="entry name" value="Sigma70_r4"/>
    <property type="match status" value="1"/>
</dbReference>
<evidence type="ECO:0000256" key="2">
    <source>
        <dbReference type="ARBA" id="ARBA00023015"/>
    </source>
</evidence>
<dbReference type="Proteomes" id="UP000475214">
    <property type="component" value="Unassembled WGS sequence"/>
</dbReference>
<dbReference type="GO" id="GO:0006352">
    <property type="term" value="P:DNA-templated transcription initiation"/>
    <property type="evidence" value="ECO:0007669"/>
    <property type="project" value="InterPro"/>
</dbReference>
<dbReference type="AlphaFoldDB" id="A0A6L9SC43"/>
<comment type="similarity">
    <text evidence="1 6">Belongs to the sigma-70 factor family. ECF subfamily.</text>
</comment>
<feature type="domain" description="RNA polymerase sigma-70 region 2" evidence="7">
    <location>
        <begin position="16"/>
        <end position="83"/>
    </location>
</feature>
<dbReference type="Pfam" id="PF04542">
    <property type="entry name" value="Sigma70_r2"/>
    <property type="match status" value="1"/>
</dbReference>
<dbReference type="GO" id="GO:0006950">
    <property type="term" value="P:response to stress"/>
    <property type="evidence" value="ECO:0007669"/>
    <property type="project" value="UniProtKB-ARBA"/>
</dbReference>
<protein>
    <recommendedName>
        <fullName evidence="6">RNA polymerase sigma factor</fullName>
    </recommendedName>
</protein>
<sequence length="184" mass="20591">MIERVRGGDTDTYAVLVRRYAADARRAAVVAGVGADAEDITQAAFVKAYQNLTRFRDGAAFRPWLLRIVVNEARNAIRADRRRRAAAERLAWLGGVPADDGDPADVAVHDDTRSVLRAALRELPETQRQVVVCRYILDLDEQESATVLGWPRGTVKSRLHRALRQLRARLDGEEPAEREAEHGR</sequence>
<dbReference type="Gene3D" id="1.10.10.10">
    <property type="entry name" value="Winged helix-like DNA-binding domain superfamily/Winged helix DNA-binding domain"/>
    <property type="match status" value="1"/>
</dbReference>
<dbReference type="InterPro" id="IPR039425">
    <property type="entry name" value="RNA_pol_sigma-70-like"/>
</dbReference>
<evidence type="ECO:0000313" key="10">
    <source>
        <dbReference type="Proteomes" id="UP000475214"/>
    </source>
</evidence>